<dbReference type="EMBL" id="FZNN01000005">
    <property type="protein sequence ID" value="SNR44609.1"/>
    <property type="molecule type" value="Genomic_DNA"/>
</dbReference>
<evidence type="ECO:0000313" key="1">
    <source>
        <dbReference type="EMBL" id="SNR44609.1"/>
    </source>
</evidence>
<dbReference type="AlphaFoldDB" id="A0A238WG00"/>
<protein>
    <submittedName>
        <fullName evidence="1">Uncharacterized protein</fullName>
    </submittedName>
</protein>
<reference evidence="1 2" key="1">
    <citation type="submission" date="2017-06" db="EMBL/GenBank/DDBJ databases">
        <authorList>
            <person name="Kim H.J."/>
            <person name="Triplett B.A."/>
        </authorList>
    </citation>
    <scope>NUCLEOTIDE SEQUENCE [LARGE SCALE GENOMIC DNA]</scope>
    <source>
        <strain evidence="1 2">DSM 29052</strain>
    </source>
</reference>
<accession>A0A238WG00</accession>
<name>A0A238WG00_9RHOB</name>
<gene>
    <name evidence="1" type="ORF">SAMN06265370_105131</name>
</gene>
<organism evidence="1 2">
    <name type="scientific">Puniceibacterium sediminis</name>
    <dbReference type="NCBI Taxonomy" id="1608407"/>
    <lineage>
        <taxon>Bacteria</taxon>
        <taxon>Pseudomonadati</taxon>
        <taxon>Pseudomonadota</taxon>
        <taxon>Alphaproteobacteria</taxon>
        <taxon>Rhodobacterales</taxon>
        <taxon>Paracoccaceae</taxon>
        <taxon>Puniceibacterium</taxon>
    </lineage>
</organism>
<proteinExistence type="predicted"/>
<dbReference type="RefSeq" id="WP_089269938.1">
    <property type="nucleotide sequence ID" value="NZ_FZNN01000005.1"/>
</dbReference>
<keyword evidence="2" id="KW-1185">Reference proteome</keyword>
<sequence length="377" mass="41372">MSKKGSNTFLYVLIRQGLINWKSAIVIISLAVFLGIVGNSASDVLDGLIALGMNEASAGFPWTSLVLLLSSTGLMLGFVWFLLRKMTQKYREASIPTVKLDDGPSPKVLILFVSAPPFFLRPRWPGTADTPITDGNPIFGIHMNPSGFPVPENLLSQTALITPDFASWSRSAARDTPENSYYQSWRMPLEAIQYLRHPVRGASRLEQIVLIPSADTFLPGHGPETAVDGKPPKGWNPGSHHNEHQLKGLILEMLGAESGIRVDVLADVLRGDTILSDGSKSSVVRGIPFGDIEAVAITLDRLWHYFTNRHGDAPYGEDEIVVDTTGGLAVTSVAAAAYTLKHPRRRIIYVDTNTYQTKSYNVIHNLDEMIAEAESFY</sequence>
<dbReference type="Proteomes" id="UP000198417">
    <property type="component" value="Unassembled WGS sequence"/>
</dbReference>
<evidence type="ECO:0000313" key="2">
    <source>
        <dbReference type="Proteomes" id="UP000198417"/>
    </source>
</evidence>